<dbReference type="AlphaFoldDB" id="A0A4Q9KX33"/>
<dbReference type="VEuPathDB" id="MicrosporidiaDB:CWI39_2203p0020"/>
<dbReference type="Proteomes" id="UP000293045">
    <property type="component" value="Unassembled WGS sequence"/>
</dbReference>
<organism evidence="1 2">
    <name type="scientific">Hamiltosporidium magnivora</name>
    <dbReference type="NCBI Taxonomy" id="148818"/>
    <lineage>
        <taxon>Eukaryota</taxon>
        <taxon>Fungi</taxon>
        <taxon>Fungi incertae sedis</taxon>
        <taxon>Microsporidia</taxon>
        <taxon>Dubosqiidae</taxon>
        <taxon>Hamiltosporidium</taxon>
    </lineage>
</organism>
<dbReference type="EMBL" id="PIXR01002203">
    <property type="protein sequence ID" value="TBT98950.1"/>
    <property type="molecule type" value="Genomic_DNA"/>
</dbReference>
<evidence type="ECO:0000313" key="1">
    <source>
        <dbReference type="EMBL" id="TBT98950.1"/>
    </source>
</evidence>
<proteinExistence type="predicted"/>
<evidence type="ECO:0000313" key="2">
    <source>
        <dbReference type="Proteomes" id="UP000293045"/>
    </source>
</evidence>
<sequence length="64" mass="7736">MRYFLDIIRVNTGNKTDFRIRNNRPDIFILDKKKNMIKLIEVGITSQESFQKVEIDKLRKYDSE</sequence>
<reference evidence="1 2" key="1">
    <citation type="submission" date="2017-12" db="EMBL/GenBank/DDBJ databases">
        <authorList>
            <person name="Pombert J.-F."/>
            <person name="Haag K.L."/>
            <person name="Ebert D."/>
        </authorList>
    </citation>
    <scope>NUCLEOTIDE SEQUENCE [LARGE SCALE GENOMIC DNA]</scope>
    <source>
        <strain evidence="1">IL-BN-2</strain>
    </source>
</reference>
<name>A0A4Q9KX33_9MICR</name>
<accession>A0A4Q9KX33</accession>
<gene>
    <name evidence="1" type="ORF">CWI39_2203p0020</name>
</gene>
<protein>
    <submittedName>
        <fullName evidence="1">Uncharacterized protein</fullName>
    </submittedName>
</protein>
<comment type="caution">
    <text evidence="1">The sequence shown here is derived from an EMBL/GenBank/DDBJ whole genome shotgun (WGS) entry which is preliminary data.</text>
</comment>